<evidence type="ECO:0000256" key="1">
    <source>
        <dbReference type="ARBA" id="ARBA00009320"/>
    </source>
</evidence>
<dbReference type="AlphaFoldDB" id="A0A1G2F3H2"/>
<dbReference type="InterPro" id="IPR043132">
    <property type="entry name" value="BCAT-like_C"/>
</dbReference>
<comment type="caution">
    <text evidence="2">The sequence shown here is derived from an EMBL/GenBank/DDBJ whole genome shotgun (WGS) entry which is preliminary data.</text>
</comment>
<reference evidence="2 3" key="1">
    <citation type="journal article" date="2016" name="Nat. Commun.">
        <title>Thousands of microbial genomes shed light on interconnected biogeochemical processes in an aquifer system.</title>
        <authorList>
            <person name="Anantharaman K."/>
            <person name="Brown C.T."/>
            <person name="Hug L.A."/>
            <person name="Sharon I."/>
            <person name="Castelle C.J."/>
            <person name="Probst A.J."/>
            <person name="Thomas B.C."/>
            <person name="Singh A."/>
            <person name="Wilkins M.J."/>
            <person name="Karaoz U."/>
            <person name="Brodie E.L."/>
            <person name="Williams K.H."/>
            <person name="Hubbard S.S."/>
            <person name="Banfield J.F."/>
        </authorList>
    </citation>
    <scope>NUCLEOTIDE SEQUENCE [LARGE SCALE GENOMIC DNA]</scope>
</reference>
<proteinExistence type="inferred from homology"/>
<dbReference type="InterPro" id="IPR050571">
    <property type="entry name" value="Class-IV_PLP-Dep_Aminotrnsfr"/>
</dbReference>
<comment type="similarity">
    <text evidence="1">Belongs to the class-IV pyridoxal-phosphate-dependent aminotransferase family.</text>
</comment>
<dbReference type="PANTHER" id="PTHR42743">
    <property type="entry name" value="AMINO-ACID AMINOTRANSFERASE"/>
    <property type="match status" value="1"/>
</dbReference>
<name>A0A1G2F3H2_9BACT</name>
<organism evidence="2 3">
    <name type="scientific">Candidatus Niyogibacteria bacterium RIFCSPLOWO2_12_FULL_41_13</name>
    <dbReference type="NCBI Taxonomy" id="1801726"/>
    <lineage>
        <taxon>Bacteria</taxon>
        <taxon>Candidatus Niyogiibacteriota</taxon>
    </lineage>
</organism>
<dbReference type="Gene3D" id="3.30.470.10">
    <property type="match status" value="1"/>
</dbReference>
<dbReference type="STRING" id="1801726.A3H02_03170"/>
<accession>A0A1G2F3H2</accession>
<gene>
    <name evidence="2" type="ORF">A3H02_03170</name>
</gene>
<dbReference type="GO" id="GO:0046394">
    <property type="term" value="P:carboxylic acid biosynthetic process"/>
    <property type="evidence" value="ECO:0007669"/>
    <property type="project" value="UniProtKB-ARBA"/>
</dbReference>
<dbReference type="CDD" id="cd00449">
    <property type="entry name" value="PLPDE_IV"/>
    <property type="match status" value="1"/>
</dbReference>
<dbReference type="SUPFAM" id="SSF56752">
    <property type="entry name" value="D-aminoacid aminotransferase-like PLP-dependent enzymes"/>
    <property type="match status" value="1"/>
</dbReference>
<evidence type="ECO:0000313" key="2">
    <source>
        <dbReference type="EMBL" id="OGZ32138.1"/>
    </source>
</evidence>
<sequence length="286" mass="32712">MIIGKYGLKNGKIVPLDDLKLPFFDLGFLRGYSVFQFMEAHNGVIFYEKERIRNLFNYCKEALIDIRGVDYIQNLPGLLKKLIKKNKLERSSVFIRVDITAGLTSDSFHPDKNSLPNCLAFCLKSSHKKEPLSLFTYKYERPAAEAKKSQDYFLAEILLKNSPYDDVLYIDSKGNVLETSRKNIFIVKNGVIKTPAKGILKGLTRSIVLNLLKKSGEFKVKEANIALDELYNADEVFITSTSFGVFPVSKVDKKKFRNPGKITERINEIYSNHKKEYYNRGVIPCL</sequence>
<dbReference type="Pfam" id="PF01063">
    <property type="entry name" value="Aminotran_4"/>
    <property type="match status" value="1"/>
</dbReference>
<dbReference type="InterPro" id="IPR036038">
    <property type="entry name" value="Aminotransferase-like"/>
</dbReference>
<dbReference type="EMBL" id="MHMS01000014">
    <property type="protein sequence ID" value="OGZ32138.1"/>
    <property type="molecule type" value="Genomic_DNA"/>
</dbReference>
<dbReference type="Proteomes" id="UP000176787">
    <property type="component" value="Unassembled WGS sequence"/>
</dbReference>
<dbReference type="InterPro" id="IPR043131">
    <property type="entry name" value="BCAT-like_N"/>
</dbReference>
<evidence type="ECO:0008006" key="4">
    <source>
        <dbReference type="Google" id="ProtNLM"/>
    </source>
</evidence>
<dbReference type="InterPro" id="IPR001544">
    <property type="entry name" value="Aminotrans_IV"/>
</dbReference>
<dbReference type="Gene3D" id="3.20.10.10">
    <property type="entry name" value="D-amino Acid Aminotransferase, subunit A, domain 2"/>
    <property type="match status" value="1"/>
</dbReference>
<dbReference type="PANTHER" id="PTHR42743:SF11">
    <property type="entry name" value="AMINODEOXYCHORISMATE LYASE"/>
    <property type="match status" value="1"/>
</dbReference>
<evidence type="ECO:0000313" key="3">
    <source>
        <dbReference type="Proteomes" id="UP000176787"/>
    </source>
</evidence>
<protein>
    <recommendedName>
        <fullName evidence="4">Aminotransferase class IV</fullName>
    </recommendedName>
</protein>
<dbReference type="GO" id="GO:0003824">
    <property type="term" value="F:catalytic activity"/>
    <property type="evidence" value="ECO:0007669"/>
    <property type="project" value="InterPro"/>
</dbReference>